<protein>
    <recommendedName>
        <fullName evidence="1">Reverse transcriptase zinc-binding domain-containing protein</fullName>
    </recommendedName>
</protein>
<organism evidence="2 3">
    <name type="scientific">Brassica campestris</name>
    <name type="common">Field mustard</name>
    <dbReference type="NCBI Taxonomy" id="3711"/>
    <lineage>
        <taxon>Eukaryota</taxon>
        <taxon>Viridiplantae</taxon>
        <taxon>Streptophyta</taxon>
        <taxon>Embryophyta</taxon>
        <taxon>Tracheophyta</taxon>
        <taxon>Spermatophyta</taxon>
        <taxon>Magnoliopsida</taxon>
        <taxon>eudicotyledons</taxon>
        <taxon>Gunneridae</taxon>
        <taxon>Pentapetalae</taxon>
        <taxon>rosids</taxon>
        <taxon>malvids</taxon>
        <taxon>Brassicales</taxon>
        <taxon>Brassicaceae</taxon>
        <taxon>Brassiceae</taxon>
        <taxon>Brassica</taxon>
    </lineage>
</organism>
<dbReference type="AlphaFoldDB" id="A0A8D9GRF8"/>
<evidence type="ECO:0000313" key="2">
    <source>
        <dbReference type="EMBL" id="CAG7885034.1"/>
    </source>
</evidence>
<name>A0A8D9GRF8_BRACM</name>
<reference evidence="2 3" key="1">
    <citation type="submission" date="2021-07" db="EMBL/GenBank/DDBJ databases">
        <authorList>
            <consortium name="Genoscope - CEA"/>
            <person name="William W."/>
        </authorList>
    </citation>
    <scope>NUCLEOTIDE SEQUENCE [LARGE SCALE GENOMIC DNA]</scope>
</reference>
<feature type="non-terminal residue" evidence="2">
    <location>
        <position position="91"/>
    </location>
</feature>
<accession>A0A8D9GRF8</accession>
<dbReference type="InterPro" id="IPR026960">
    <property type="entry name" value="RVT-Znf"/>
</dbReference>
<proteinExistence type="predicted"/>
<feature type="domain" description="Reverse transcriptase zinc-binding" evidence="1">
    <location>
        <begin position="3"/>
        <end position="56"/>
    </location>
</feature>
<dbReference type="Gramene" id="A03p63770.2_BraZ1">
    <property type="protein sequence ID" value="A03p63770.2_BraZ1.CDS.1"/>
    <property type="gene ID" value="A03g63770.2_BraZ1"/>
</dbReference>
<dbReference type="EMBL" id="LS974619">
    <property type="protein sequence ID" value="CAG7885034.1"/>
    <property type="molecule type" value="Genomic_DNA"/>
</dbReference>
<feature type="non-terminal residue" evidence="2">
    <location>
        <position position="1"/>
    </location>
</feature>
<sequence>GVPRFAFITWLAFRDRLSTGHRTSKWGQTQGCLFCGEPDETKEHLFFACPYTYTLWLEVMGNLFGVEPDPDWDITVSRLLTGRYDRLSFIL</sequence>
<dbReference type="Pfam" id="PF13966">
    <property type="entry name" value="zf-RVT"/>
    <property type="match status" value="1"/>
</dbReference>
<evidence type="ECO:0000259" key="1">
    <source>
        <dbReference type="Pfam" id="PF13966"/>
    </source>
</evidence>
<evidence type="ECO:0000313" key="3">
    <source>
        <dbReference type="Proteomes" id="UP000694005"/>
    </source>
</evidence>
<dbReference type="Proteomes" id="UP000694005">
    <property type="component" value="Chromosome A03"/>
</dbReference>
<gene>
    <name evidence="2" type="ORF">BRAPAZ1V2_A03P63770.2</name>
</gene>